<protein>
    <submittedName>
        <fullName evidence="2">Uncharacterized protein</fullName>
    </submittedName>
</protein>
<evidence type="ECO:0000256" key="1">
    <source>
        <dbReference type="SAM" id="MobiDB-lite"/>
    </source>
</evidence>
<feature type="region of interest" description="Disordered" evidence="1">
    <location>
        <begin position="1"/>
        <end position="53"/>
    </location>
</feature>
<evidence type="ECO:0000313" key="3">
    <source>
        <dbReference type="Proteomes" id="UP001553148"/>
    </source>
</evidence>
<dbReference type="EMBL" id="JBFAUJ010000003">
    <property type="protein sequence ID" value="MEV8459631.1"/>
    <property type="molecule type" value="Genomic_DNA"/>
</dbReference>
<keyword evidence="3" id="KW-1185">Reference proteome</keyword>
<feature type="compositionally biased region" description="Low complexity" evidence="1">
    <location>
        <begin position="35"/>
        <end position="53"/>
    </location>
</feature>
<feature type="compositionally biased region" description="Low complexity" evidence="1">
    <location>
        <begin position="14"/>
        <end position="28"/>
    </location>
</feature>
<name>A0ABV3KJZ4_STRGS</name>
<proteinExistence type="predicted"/>
<evidence type="ECO:0000313" key="2">
    <source>
        <dbReference type="EMBL" id="MEV8459631.1"/>
    </source>
</evidence>
<organism evidence="2 3">
    <name type="scientific">Streptomyces griseosporeus</name>
    <dbReference type="NCBI Taxonomy" id="1910"/>
    <lineage>
        <taxon>Bacteria</taxon>
        <taxon>Bacillati</taxon>
        <taxon>Actinomycetota</taxon>
        <taxon>Actinomycetes</taxon>
        <taxon>Kitasatosporales</taxon>
        <taxon>Streptomycetaceae</taxon>
        <taxon>Streptomyces</taxon>
    </lineage>
</organism>
<gene>
    <name evidence="2" type="ORF">AB0470_08830</name>
</gene>
<accession>A0ABV3KJZ4</accession>
<dbReference type="Proteomes" id="UP001553148">
    <property type="component" value="Unassembled WGS sequence"/>
</dbReference>
<comment type="caution">
    <text evidence="2">The sequence shown here is derived from an EMBL/GenBank/DDBJ whole genome shotgun (WGS) entry which is preliminary data.</text>
</comment>
<dbReference type="RefSeq" id="WP_162655448.1">
    <property type="nucleotide sequence ID" value="NZ_JBFAUJ010000003.1"/>
</dbReference>
<reference evidence="2 3" key="1">
    <citation type="submission" date="2024-06" db="EMBL/GenBank/DDBJ databases">
        <title>The Natural Products Discovery Center: Release of the First 8490 Sequenced Strains for Exploring Actinobacteria Biosynthetic Diversity.</title>
        <authorList>
            <person name="Kalkreuter E."/>
            <person name="Kautsar S.A."/>
            <person name="Yang D."/>
            <person name="Bader C.D."/>
            <person name="Teijaro C.N."/>
            <person name="Fluegel L."/>
            <person name="Davis C.M."/>
            <person name="Simpson J.R."/>
            <person name="Lauterbach L."/>
            <person name="Steele A.D."/>
            <person name="Gui C."/>
            <person name="Meng S."/>
            <person name="Li G."/>
            <person name="Viehrig K."/>
            <person name="Ye F."/>
            <person name="Su P."/>
            <person name="Kiefer A.F."/>
            <person name="Nichols A."/>
            <person name="Cepeda A.J."/>
            <person name="Yan W."/>
            <person name="Fan B."/>
            <person name="Jiang Y."/>
            <person name="Adhikari A."/>
            <person name="Zheng C.-J."/>
            <person name="Schuster L."/>
            <person name="Cowan T.M."/>
            <person name="Smanski M.J."/>
            <person name="Chevrette M.G."/>
            <person name="De Carvalho L.P.S."/>
            <person name="Shen B."/>
        </authorList>
    </citation>
    <scope>NUCLEOTIDE SEQUENCE [LARGE SCALE GENOMIC DNA]</scope>
    <source>
        <strain evidence="2 3">NPDC052360</strain>
    </source>
</reference>
<sequence>MRVLLPTDGSRPDAGPTRAPAARLPAPGVDSRGCAPPDDGSPAAALLPPDALR</sequence>